<sequence>MNIKQTTDSHSTTYQDALMIRQDVFVKEQKIPLAIEIDQENECLHFVLYDNDQPQGTVRLLDKGNHVFKIQRMAILKKARKRGYAKKLVLFSEAAAKKDGAQILVLGAQESAVGFYESIGYTVESDAYFEAGIKHFEMSKKI</sequence>
<dbReference type="InterPro" id="IPR016181">
    <property type="entry name" value="Acyl_CoA_acyltransferase"/>
</dbReference>
<dbReference type="PANTHER" id="PTHR13355">
    <property type="entry name" value="GLUCOSAMINE 6-PHOSPHATE N-ACETYLTRANSFERASE"/>
    <property type="match status" value="1"/>
</dbReference>
<dbReference type="Proteomes" id="UP000195918">
    <property type="component" value="Unassembled WGS sequence"/>
</dbReference>
<dbReference type="SUPFAM" id="SSF55729">
    <property type="entry name" value="Acyl-CoA N-acyltransferases (Nat)"/>
    <property type="match status" value="1"/>
</dbReference>
<evidence type="ECO:0000259" key="1">
    <source>
        <dbReference type="PROSITE" id="PS51186"/>
    </source>
</evidence>
<keyword evidence="2" id="KW-0808">Transferase</keyword>
<dbReference type="InterPro" id="IPR000182">
    <property type="entry name" value="GNAT_dom"/>
</dbReference>
<organism evidence="2 3">
    <name type="scientific">Vagococcus fluvialis bH819</name>
    <dbReference type="NCBI Taxonomy" id="1255619"/>
    <lineage>
        <taxon>Bacteria</taxon>
        <taxon>Bacillati</taxon>
        <taxon>Bacillota</taxon>
        <taxon>Bacilli</taxon>
        <taxon>Lactobacillales</taxon>
        <taxon>Enterococcaceae</taxon>
        <taxon>Vagococcus</taxon>
    </lineage>
</organism>
<evidence type="ECO:0000313" key="2">
    <source>
        <dbReference type="EMBL" id="SLM84901.1"/>
    </source>
</evidence>
<accession>A0A1X6WKP6</accession>
<dbReference type="EMBL" id="FWFD01000005">
    <property type="protein sequence ID" value="SLM84901.1"/>
    <property type="molecule type" value="Genomic_DNA"/>
</dbReference>
<dbReference type="RefSeq" id="WP_086950548.1">
    <property type="nucleotide sequence ID" value="NZ_FWFD01000005.1"/>
</dbReference>
<dbReference type="GO" id="GO:0004343">
    <property type="term" value="F:glucosamine 6-phosphate N-acetyltransferase activity"/>
    <property type="evidence" value="ECO:0007669"/>
    <property type="project" value="TreeGrafter"/>
</dbReference>
<dbReference type="CDD" id="cd04301">
    <property type="entry name" value="NAT_SF"/>
    <property type="match status" value="1"/>
</dbReference>
<dbReference type="AlphaFoldDB" id="A0A1X6WKP6"/>
<reference evidence="3" key="1">
    <citation type="submission" date="2017-02" db="EMBL/GenBank/DDBJ databases">
        <authorList>
            <person name="Dridi B."/>
        </authorList>
    </citation>
    <scope>NUCLEOTIDE SEQUENCE [LARGE SCALE GENOMIC DNA]</scope>
    <source>
        <strain evidence="3">bH819</strain>
    </source>
</reference>
<evidence type="ECO:0000313" key="3">
    <source>
        <dbReference type="Proteomes" id="UP000195918"/>
    </source>
</evidence>
<protein>
    <submittedName>
        <fullName evidence="2">GNAT family acetyltransferase YjcF</fullName>
    </submittedName>
</protein>
<dbReference type="OrthoDB" id="9796171at2"/>
<dbReference type="Gene3D" id="3.40.630.30">
    <property type="match status" value="1"/>
</dbReference>
<proteinExistence type="predicted"/>
<dbReference type="PROSITE" id="PS51186">
    <property type="entry name" value="GNAT"/>
    <property type="match status" value="1"/>
</dbReference>
<dbReference type="PANTHER" id="PTHR13355:SF11">
    <property type="entry name" value="GLUCOSAMINE 6-PHOSPHATE N-ACETYLTRANSFERASE"/>
    <property type="match status" value="1"/>
</dbReference>
<feature type="domain" description="N-acetyltransferase" evidence="1">
    <location>
        <begin position="1"/>
        <end position="142"/>
    </location>
</feature>
<dbReference type="InterPro" id="IPR039143">
    <property type="entry name" value="GNPNAT1-like"/>
</dbReference>
<dbReference type="Pfam" id="PF13673">
    <property type="entry name" value="Acetyltransf_10"/>
    <property type="match status" value="1"/>
</dbReference>
<name>A0A1X6WKP6_9ENTE</name>
<gene>
    <name evidence="2" type="ORF">FM121_02320</name>
</gene>
<keyword evidence="3" id="KW-1185">Reference proteome</keyword>